<dbReference type="GO" id="GO:0005524">
    <property type="term" value="F:ATP binding"/>
    <property type="evidence" value="ECO:0007669"/>
    <property type="project" value="UniProtKB-KW"/>
</dbReference>
<sequence length="598" mass="68143">MDLLKRFIKRYFAGLSYFYSFLGYRIFVIVFLSVIVGLLDGLGLTMFLPLLQLVSESGTVNPDSLGRLRFLVDFFEVVNIPLNLISIFCLMLFLFFAKGLMLYISGIYKVNVQQWFIKKLRVSLVKGLNRLSYKFFANADFGRIQNTLTGEINKVSDAYSEYFTSFQYGILVFIYMVFAFFIDAQFAVLVSLGGFLTNFLYKNLYKNTKEASRKLTGENNVFENLIIQNVGNFKYLKATGTSDNYTNKLIDSTSRIEHSNKKIGKLEALLNAGREPILITVVVAVILIQITYFDSDLGPIIISLIIFYRALGYLVHLQIRWNKFLGTSGSLENMTKFGKELQANQEKRGNINFEEPIEIIELSNVFFNYGKTAILKDISFRINKKETIALVGESGSGKTTLVNIIAGLLPIDQGEFHINKIQTKDININNLQKKIGYITQDPVIFDDSLFNNISFWAEQTEENLERFWKAVNKAALSDFVTSLPEKENEKLGHSGIKLSGGQKQRISIARELYKDVEVLILDEATSALDSETEMAIQHNMDNLKGDYIIIIIAHRIATIKNADKIVIMKNGRISEIDSYNKLIRKSPYFKKMVQLQEI</sequence>
<dbReference type="OrthoDB" id="9760358at2"/>
<dbReference type="SUPFAM" id="SSF52540">
    <property type="entry name" value="P-loop containing nucleoside triphosphate hydrolases"/>
    <property type="match status" value="1"/>
</dbReference>
<dbReference type="Pfam" id="PF00664">
    <property type="entry name" value="ABC_membrane"/>
    <property type="match status" value="1"/>
</dbReference>
<dbReference type="AlphaFoldDB" id="A0A5C6ZSN8"/>
<accession>A0A5C6ZSN8</accession>
<dbReference type="GO" id="GO:0016887">
    <property type="term" value="F:ATP hydrolysis activity"/>
    <property type="evidence" value="ECO:0007669"/>
    <property type="project" value="InterPro"/>
</dbReference>
<evidence type="ECO:0000256" key="9">
    <source>
        <dbReference type="SAM" id="Phobius"/>
    </source>
</evidence>
<dbReference type="PANTHER" id="PTHR24221">
    <property type="entry name" value="ATP-BINDING CASSETTE SUB-FAMILY B"/>
    <property type="match status" value="1"/>
</dbReference>
<keyword evidence="7 9" id="KW-1133">Transmembrane helix</keyword>
<evidence type="ECO:0000256" key="6">
    <source>
        <dbReference type="ARBA" id="ARBA00022840"/>
    </source>
</evidence>
<dbReference type="InterPro" id="IPR003439">
    <property type="entry name" value="ABC_transporter-like_ATP-bd"/>
</dbReference>
<dbReference type="FunFam" id="3.40.50.300:FF:000854">
    <property type="entry name" value="Multidrug ABC transporter ATP-binding protein"/>
    <property type="match status" value="1"/>
</dbReference>
<feature type="transmembrane region" description="Helical" evidence="9">
    <location>
        <begin position="21"/>
        <end position="54"/>
    </location>
</feature>
<evidence type="ECO:0000259" key="11">
    <source>
        <dbReference type="PROSITE" id="PS50929"/>
    </source>
</evidence>
<dbReference type="RefSeq" id="WP_146933356.1">
    <property type="nucleotide sequence ID" value="NZ_CBCSHZ010000015.1"/>
</dbReference>
<dbReference type="PROSITE" id="PS50893">
    <property type="entry name" value="ABC_TRANSPORTER_2"/>
    <property type="match status" value="1"/>
</dbReference>
<dbReference type="SMART" id="SM00382">
    <property type="entry name" value="AAA"/>
    <property type="match status" value="1"/>
</dbReference>
<dbReference type="GO" id="GO:0140359">
    <property type="term" value="F:ABC-type transporter activity"/>
    <property type="evidence" value="ECO:0007669"/>
    <property type="project" value="InterPro"/>
</dbReference>
<dbReference type="Proteomes" id="UP000321367">
    <property type="component" value="Unassembled WGS sequence"/>
</dbReference>
<dbReference type="Pfam" id="PF00005">
    <property type="entry name" value="ABC_tran"/>
    <property type="match status" value="1"/>
</dbReference>
<dbReference type="InterPro" id="IPR036640">
    <property type="entry name" value="ABC1_TM_sf"/>
</dbReference>
<evidence type="ECO:0000313" key="13">
    <source>
        <dbReference type="Proteomes" id="UP000321367"/>
    </source>
</evidence>
<dbReference type="PROSITE" id="PS00211">
    <property type="entry name" value="ABC_TRANSPORTER_1"/>
    <property type="match status" value="1"/>
</dbReference>
<dbReference type="EMBL" id="VORY01000016">
    <property type="protein sequence ID" value="TXD92866.1"/>
    <property type="molecule type" value="Genomic_DNA"/>
</dbReference>
<dbReference type="Gene3D" id="1.20.1560.10">
    <property type="entry name" value="ABC transporter type 1, transmembrane domain"/>
    <property type="match status" value="1"/>
</dbReference>
<dbReference type="InterPro" id="IPR017871">
    <property type="entry name" value="ABC_transporter-like_CS"/>
</dbReference>
<feature type="transmembrane region" description="Helical" evidence="9">
    <location>
        <begin position="162"/>
        <end position="182"/>
    </location>
</feature>
<dbReference type="InterPro" id="IPR039421">
    <property type="entry name" value="Type_1_exporter"/>
</dbReference>
<organism evidence="12 13">
    <name type="scientific">Gillisia hiemivivida</name>
    <dbReference type="NCBI Taxonomy" id="291190"/>
    <lineage>
        <taxon>Bacteria</taxon>
        <taxon>Pseudomonadati</taxon>
        <taxon>Bacteroidota</taxon>
        <taxon>Flavobacteriia</taxon>
        <taxon>Flavobacteriales</taxon>
        <taxon>Flavobacteriaceae</taxon>
        <taxon>Gillisia</taxon>
    </lineage>
</organism>
<evidence type="ECO:0000256" key="8">
    <source>
        <dbReference type="ARBA" id="ARBA00023136"/>
    </source>
</evidence>
<keyword evidence="4 9" id="KW-0812">Transmembrane</keyword>
<dbReference type="InterPro" id="IPR011527">
    <property type="entry name" value="ABC1_TM_dom"/>
</dbReference>
<proteinExistence type="predicted"/>
<feature type="transmembrane region" description="Helical" evidence="9">
    <location>
        <begin position="188"/>
        <end position="205"/>
    </location>
</feature>
<name>A0A5C6ZSN8_9FLAO</name>
<dbReference type="PANTHER" id="PTHR24221:SF654">
    <property type="entry name" value="ATP-BINDING CASSETTE SUB-FAMILY B MEMBER 6"/>
    <property type="match status" value="1"/>
</dbReference>
<evidence type="ECO:0000256" key="4">
    <source>
        <dbReference type="ARBA" id="ARBA00022692"/>
    </source>
</evidence>
<keyword evidence="5" id="KW-0547">Nucleotide-binding</keyword>
<feature type="domain" description="ABC transporter" evidence="10">
    <location>
        <begin position="360"/>
        <end position="595"/>
    </location>
</feature>
<dbReference type="PROSITE" id="PS50929">
    <property type="entry name" value="ABC_TM1F"/>
    <property type="match status" value="1"/>
</dbReference>
<keyword evidence="6 12" id="KW-0067">ATP-binding</keyword>
<evidence type="ECO:0000256" key="7">
    <source>
        <dbReference type="ARBA" id="ARBA00022989"/>
    </source>
</evidence>
<keyword evidence="3" id="KW-1003">Cell membrane</keyword>
<keyword evidence="8 9" id="KW-0472">Membrane</keyword>
<dbReference type="GO" id="GO:0005886">
    <property type="term" value="C:plasma membrane"/>
    <property type="evidence" value="ECO:0007669"/>
    <property type="project" value="UniProtKB-SubCell"/>
</dbReference>
<evidence type="ECO:0000256" key="5">
    <source>
        <dbReference type="ARBA" id="ARBA00022741"/>
    </source>
</evidence>
<dbReference type="SUPFAM" id="SSF90123">
    <property type="entry name" value="ABC transporter transmembrane region"/>
    <property type="match status" value="1"/>
</dbReference>
<gene>
    <name evidence="12" type="ORF">ES724_12320</name>
</gene>
<dbReference type="InterPro" id="IPR027417">
    <property type="entry name" value="P-loop_NTPase"/>
</dbReference>
<feature type="transmembrane region" description="Helical" evidence="9">
    <location>
        <begin position="268"/>
        <end position="291"/>
    </location>
</feature>
<feature type="transmembrane region" description="Helical" evidence="9">
    <location>
        <begin position="297"/>
        <end position="315"/>
    </location>
</feature>
<feature type="domain" description="ABC transmembrane type-1" evidence="11">
    <location>
        <begin position="27"/>
        <end position="326"/>
    </location>
</feature>
<comment type="caution">
    <text evidence="12">The sequence shown here is derived from an EMBL/GenBank/DDBJ whole genome shotgun (WGS) entry which is preliminary data.</text>
</comment>
<feature type="transmembrane region" description="Helical" evidence="9">
    <location>
        <begin position="74"/>
        <end position="97"/>
    </location>
</feature>
<dbReference type="GO" id="GO:0034040">
    <property type="term" value="F:ATPase-coupled lipid transmembrane transporter activity"/>
    <property type="evidence" value="ECO:0007669"/>
    <property type="project" value="TreeGrafter"/>
</dbReference>
<dbReference type="Gene3D" id="3.40.50.300">
    <property type="entry name" value="P-loop containing nucleotide triphosphate hydrolases"/>
    <property type="match status" value="1"/>
</dbReference>
<protein>
    <submittedName>
        <fullName evidence="12">ABC transporter ATP-binding protein</fullName>
    </submittedName>
</protein>
<evidence type="ECO:0000256" key="3">
    <source>
        <dbReference type="ARBA" id="ARBA00022475"/>
    </source>
</evidence>
<evidence type="ECO:0000313" key="12">
    <source>
        <dbReference type="EMBL" id="TXD92866.1"/>
    </source>
</evidence>
<keyword evidence="2" id="KW-0813">Transport</keyword>
<evidence type="ECO:0000256" key="1">
    <source>
        <dbReference type="ARBA" id="ARBA00004651"/>
    </source>
</evidence>
<comment type="subcellular location">
    <subcellularLocation>
        <location evidence="1">Cell membrane</location>
        <topology evidence="1">Multi-pass membrane protein</topology>
    </subcellularLocation>
</comment>
<dbReference type="InterPro" id="IPR003593">
    <property type="entry name" value="AAA+_ATPase"/>
</dbReference>
<keyword evidence="13" id="KW-1185">Reference proteome</keyword>
<evidence type="ECO:0000256" key="2">
    <source>
        <dbReference type="ARBA" id="ARBA00022448"/>
    </source>
</evidence>
<reference evidence="12 13" key="1">
    <citation type="submission" date="2019-08" db="EMBL/GenBank/DDBJ databases">
        <title>Genome sequence of Gillisia hiemivivida IC154 (type strain).</title>
        <authorList>
            <person name="Bowman J.P."/>
        </authorList>
    </citation>
    <scope>NUCLEOTIDE SEQUENCE [LARGE SCALE GENOMIC DNA]</scope>
    <source>
        <strain evidence="12 13">IC154</strain>
    </source>
</reference>
<evidence type="ECO:0000259" key="10">
    <source>
        <dbReference type="PROSITE" id="PS50893"/>
    </source>
</evidence>